<dbReference type="Pfam" id="PF22803">
    <property type="entry name" value="GBD_Y3"/>
    <property type="match status" value="1"/>
</dbReference>
<keyword evidence="4" id="KW-1185">Reference proteome</keyword>
<sequence>MHVSSVLASAIILLGTTTGVSATCHRSGITWPDQFDARIAAYNACKTVFQGTFAPKERRTYCYNGRGNVKFEFAIANENDHEGFDLNDGHCVDGLSNEILGCSMGGVSHIAGWEFSSDPNEGKC</sequence>
<name>A0A8H4SR33_9HYPO</name>
<gene>
    <name evidence="3" type="ORF">FSARC_14726</name>
</gene>
<evidence type="ECO:0000313" key="3">
    <source>
        <dbReference type="EMBL" id="KAF4944211.1"/>
    </source>
</evidence>
<feature type="domain" description="Glycan binding protein Y3-like" evidence="2">
    <location>
        <begin position="43"/>
        <end position="124"/>
    </location>
</feature>
<dbReference type="InterPro" id="IPR054443">
    <property type="entry name" value="Y3-like_dom"/>
</dbReference>
<protein>
    <recommendedName>
        <fullName evidence="2">Glycan binding protein Y3-like domain-containing protein</fullName>
    </recommendedName>
</protein>
<reference evidence="3" key="1">
    <citation type="journal article" date="2020" name="BMC Genomics">
        <title>Correction to: Identification and distribution of gene clusters required for synthesis of sphingolipid metabolism inhibitors in diverse species of the filamentous fungus Fusarium.</title>
        <authorList>
            <person name="Kim H.S."/>
            <person name="Lohmar J.M."/>
            <person name="Busman M."/>
            <person name="Brown D.W."/>
            <person name="Naumann T.A."/>
            <person name="Divon H.H."/>
            <person name="Lysoe E."/>
            <person name="Uhlig S."/>
            <person name="Proctor R.H."/>
        </authorList>
    </citation>
    <scope>NUCLEOTIDE SEQUENCE</scope>
    <source>
        <strain evidence="3">NRRL 20472</strain>
    </source>
</reference>
<dbReference type="EMBL" id="JABEXW010001373">
    <property type="protein sequence ID" value="KAF4944211.1"/>
    <property type="molecule type" value="Genomic_DNA"/>
</dbReference>
<keyword evidence="1" id="KW-0732">Signal</keyword>
<proteinExistence type="predicted"/>
<organism evidence="3 4">
    <name type="scientific">Fusarium sarcochroum</name>
    <dbReference type="NCBI Taxonomy" id="1208366"/>
    <lineage>
        <taxon>Eukaryota</taxon>
        <taxon>Fungi</taxon>
        <taxon>Dikarya</taxon>
        <taxon>Ascomycota</taxon>
        <taxon>Pezizomycotina</taxon>
        <taxon>Sordariomycetes</taxon>
        <taxon>Hypocreomycetidae</taxon>
        <taxon>Hypocreales</taxon>
        <taxon>Nectriaceae</taxon>
        <taxon>Fusarium</taxon>
        <taxon>Fusarium lateritium species complex</taxon>
    </lineage>
</organism>
<dbReference type="AlphaFoldDB" id="A0A8H4SR33"/>
<dbReference type="Proteomes" id="UP000622797">
    <property type="component" value="Unassembled WGS sequence"/>
</dbReference>
<feature type="chain" id="PRO_5034077837" description="Glycan binding protein Y3-like domain-containing protein" evidence="1">
    <location>
        <begin position="23"/>
        <end position="124"/>
    </location>
</feature>
<accession>A0A8H4SR33</accession>
<evidence type="ECO:0000313" key="4">
    <source>
        <dbReference type="Proteomes" id="UP000622797"/>
    </source>
</evidence>
<reference evidence="3" key="2">
    <citation type="submission" date="2020-05" db="EMBL/GenBank/DDBJ databases">
        <authorList>
            <person name="Kim H.-S."/>
            <person name="Proctor R.H."/>
            <person name="Brown D.W."/>
        </authorList>
    </citation>
    <scope>NUCLEOTIDE SEQUENCE</scope>
    <source>
        <strain evidence="3">NRRL 20472</strain>
    </source>
</reference>
<dbReference type="OrthoDB" id="4825549at2759"/>
<evidence type="ECO:0000256" key="1">
    <source>
        <dbReference type="SAM" id="SignalP"/>
    </source>
</evidence>
<evidence type="ECO:0000259" key="2">
    <source>
        <dbReference type="Pfam" id="PF22803"/>
    </source>
</evidence>
<feature type="signal peptide" evidence="1">
    <location>
        <begin position="1"/>
        <end position="22"/>
    </location>
</feature>
<comment type="caution">
    <text evidence="3">The sequence shown here is derived from an EMBL/GenBank/DDBJ whole genome shotgun (WGS) entry which is preliminary data.</text>
</comment>